<dbReference type="Proteomes" id="UP000515512">
    <property type="component" value="Chromosome"/>
</dbReference>
<proteinExistence type="predicted"/>
<reference evidence="2 3" key="1">
    <citation type="submission" date="2020-07" db="EMBL/GenBank/DDBJ databases">
        <authorList>
            <person name="Zhuang K."/>
            <person name="Ran Y."/>
        </authorList>
    </citation>
    <scope>NUCLEOTIDE SEQUENCE [LARGE SCALE GENOMIC DNA]</scope>
    <source>
        <strain evidence="2 3">WCH-YHL-001</strain>
    </source>
</reference>
<evidence type="ECO:0000313" key="3">
    <source>
        <dbReference type="Proteomes" id="UP000515512"/>
    </source>
</evidence>
<evidence type="ECO:0000259" key="1">
    <source>
        <dbReference type="Pfam" id="PF02470"/>
    </source>
</evidence>
<protein>
    <submittedName>
        <fullName evidence="2">MCE family protein</fullName>
    </submittedName>
</protein>
<dbReference type="RefSeq" id="WP_181580771.1">
    <property type="nucleotide sequence ID" value="NZ_CP059399.1"/>
</dbReference>
<sequence length="366" mass="38543">MKRFLGSQGFVTLAGVAAMVALTVTGYLVTFNPLQKTLAYCAIMPDAVGLYEGNQVTMLGIPVGSVTTVRPEGTGVRVEFAVDADHPLRGEVTATTVSDTLVADRALEVVGDNTSGARWQQDSCITKTFTPKSITQTLDAFSTLADQLTGHGDPAEQARLRNSVTAFDQATTGTGQKLNQLIKDLGTALNSPNAAIGHLGAMIDAFGELAASVAFNWEDIKVALTQAQEGIGFINSVWGTTVTIVDSLLVILPWFNEIFRKHGQPILRGLDAAIPKVKLLGAGISGLQKLLDMIPSLITTFQQSIDPETGQVRVTYRAPNVALPQENAAQACAVVNALSPDTCRDGGNGLANVNLVPLVLGMAGAR</sequence>
<organism evidence="2 3">
    <name type="scientific">Nocardia huaxiensis</name>
    <dbReference type="NCBI Taxonomy" id="2755382"/>
    <lineage>
        <taxon>Bacteria</taxon>
        <taxon>Bacillati</taxon>
        <taxon>Actinomycetota</taxon>
        <taxon>Actinomycetes</taxon>
        <taxon>Mycobacteriales</taxon>
        <taxon>Nocardiaceae</taxon>
        <taxon>Nocardia</taxon>
    </lineage>
</organism>
<dbReference type="KEGG" id="nhu:H0264_30630"/>
<dbReference type="AlphaFoldDB" id="A0A7D6ZG74"/>
<keyword evidence="3" id="KW-1185">Reference proteome</keyword>
<accession>A0A7D6ZG74</accession>
<dbReference type="InterPro" id="IPR052336">
    <property type="entry name" value="MlaD_Phospholipid_Transporter"/>
</dbReference>
<dbReference type="PANTHER" id="PTHR33371">
    <property type="entry name" value="INTERMEMBRANE PHOSPHOLIPID TRANSPORT SYSTEM BINDING PROTEIN MLAD-RELATED"/>
    <property type="match status" value="1"/>
</dbReference>
<dbReference type="Pfam" id="PF02470">
    <property type="entry name" value="MlaD"/>
    <property type="match status" value="1"/>
</dbReference>
<dbReference type="EMBL" id="CP059399">
    <property type="protein sequence ID" value="QLY29567.1"/>
    <property type="molecule type" value="Genomic_DNA"/>
</dbReference>
<dbReference type="PANTHER" id="PTHR33371:SF4">
    <property type="entry name" value="INTERMEMBRANE PHOSPHOLIPID TRANSPORT SYSTEM BINDING PROTEIN MLAD"/>
    <property type="match status" value="1"/>
</dbReference>
<dbReference type="InterPro" id="IPR003399">
    <property type="entry name" value="Mce/MlaD"/>
</dbReference>
<name>A0A7D6ZG74_9NOCA</name>
<dbReference type="GO" id="GO:0005576">
    <property type="term" value="C:extracellular region"/>
    <property type="evidence" value="ECO:0007669"/>
    <property type="project" value="TreeGrafter"/>
</dbReference>
<gene>
    <name evidence="2" type="ORF">H0264_30630</name>
</gene>
<evidence type="ECO:0000313" key="2">
    <source>
        <dbReference type="EMBL" id="QLY29567.1"/>
    </source>
</evidence>
<feature type="domain" description="Mce/MlaD" evidence="1">
    <location>
        <begin position="40"/>
        <end position="109"/>
    </location>
</feature>